<keyword evidence="7" id="KW-1185">Reference proteome</keyword>
<evidence type="ECO:0000313" key="6">
    <source>
        <dbReference type="EMBL" id="GAA1829693.1"/>
    </source>
</evidence>
<comment type="caution">
    <text evidence="6">The sequence shown here is derived from an EMBL/GenBank/DDBJ whole genome shotgun (WGS) entry which is preliminary data.</text>
</comment>
<evidence type="ECO:0000256" key="3">
    <source>
        <dbReference type="ARBA" id="ARBA00022679"/>
    </source>
</evidence>
<dbReference type="PIRSF" id="PIRSF003085">
    <property type="entry name" value="CMAS"/>
    <property type="match status" value="1"/>
</dbReference>
<keyword evidence="5" id="KW-0443">Lipid metabolism</keyword>
<accession>A0ABN2MKE7</accession>
<protein>
    <submittedName>
        <fullName evidence="6">Cyclopropane-fatty-acyl-phospholipid synthase family protein</fullName>
    </submittedName>
</protein>
<dbReference type="PANTHER" id="PTHR43667:SF2">
    <property type="entry name" value="FATTY ACID C-METHYL TRANSFERASE"/>
    <property type="match status" value="1"/>
</dbReference>
<dbReference type="Proteomes" id="UP001500449">
    <property type="component" value="Unassembled WGS sequence"/>
</dbReference>
<organism evidence="6 7">
    <name type="scientific">Pseudonocardia ailaonensis</name>
    <dbReference type="NCBI Taxonomy" id="367279"/>
    <lineage>
        <taxon>Bacteria</taxon>
        <taxon>Bacillati</taxon>
        <taxon>Actinomycetota</taxon>
        <taxon>Actinomycetes</taxon>
        <taxon>Pseudonocardiales</taxon>
        <taxon>Pseudonocardiaceae</taxon>
        <taxon>Pseudonocardia</taxon>
    </lineage>
</organism>
<dbReference type="InterPro" id="IPR029063">
    <property type="entry name" value="SAM-dependent_MTases_sf"/>
</dbReference>
<evidence type="ECO:0000256" key="4">
    <source>
        <dbReference type="ARBA" id="ARBA00022691"/>
    </source>
</evidence>
<dbReference type="InterPro" id="IPR003333">
    <property type="entry name" value="CMAS"/>
</dbReference>
<proteinExistence type="inferred from homology"/>
<sequence length="411" mass="46253">MTIQQPVSRRLVPRPNEGEWPGLAAVPGTPVKARIAEALFRRAVRNLPVRVELGNEVLGRGGPVMRIVRPDDFFRRVGNDSKIGFGEAYMVGDWTADDLAGLLTPFAETLSTLIPPVLQRLARRYVEARQPAEEANSVEGSRENIHRHYDLSNDLFRIFLDDTMSYSAAWFAEGSDDLVAAQERKIDGILDMAGVAAGQHILEIGTGWGGLAIRAAQRGARVTTITISAEQAALAEQRIAEAGLTDRVQVLLRDYREAQGSYDAIVSVEMIEAVGEKYWPTYFATLDRLLKPGGRIGLQSITMPDDRMRVARNDYTWIHKYVFPGGLIPSVESIERNLADEGLRIADRRSLGQDYARTLNHWNRRFQERWADVAALGFDETFRRMWEFYLGYCEAGFRVGYLDVYQLSITR</sequence>
<evidence type="ECO:0000256" key="1">
    <source>
        <dbReference type="ARBA" id="ARBA00010815"/>
    </source>
</evidence>
<reference evidence="6 7" key="1">
    <citation type="journal article" date="2019" name="Int. J. Syst. Evol. Microbiol.">
        <title>The Global Catalogue of Microorganisms (GCM) 10K type strain sequencing project: providing services to taxonomists for standard genome sequencing and annotation.</title>
        <authorList>
            <consortium name="The Broad Institute Genomics Platform"/>
            <consortium name="The Broad Institute Genome Sequencing Center for Infectious Disease"/>
            <person name="Wu L."/>
            <person name="Ma J."/>
        </authorList>
    </citation>
    <scope>NUCLEOTIDE SEQUENCE [LARGE SCALE GENOMIC DNA]</scope>
    <source>
        <strain evidence="6 7">JCM 16009</strain>
    </source>
</reference>
<dbReference type="CDD" id="cd02440">
    <property type="entry name" value="AdoMet_MTases"/>
    <property type="match status" value="1"/>
</dbReference>
<comment type="similarity">
    <text evidence="1">Belongs to the CFA/CMAS family.</text>
</comment>
<dbReference type="Pfam" id="PF02353">
    <property type="entry name" value="CMAS"/>
    <property type="match status" value="1"/>
</dbReference>
<dbReference type="EMBL" id="BAAAQK010000002">
    <property type="protein sequence ID" value="GAA1829693.1"/>
    <property type="molecule type" value="Genomic_DNA"/>
</dbReference>
<keyword evidence="2" id="KW-0489">Methyltransferase</keyword>
<dbReference type="PANTHER" id="PTHR43667">
    <property type="entry name" value="CYCLOPROPANE-FATTY-ACYL-PHOSPHOLIPID SYNTHASE"/>
    <property type="match status" value="1"/>
</dbReference>
<dbReference type="SUPFAM" id="SSF53335">
    <property type="entry name" value="S-adenosyl-L-methionine-dependent methyltransferases"/>
    <property type="match status" value="1"/>
</dbReference>
<dbReference type="RefSeq" id="WP_344411823.1">
    <property type="nucleotide sequence ID" value="NZ_BAAAQK010000002.1"/>
</dbReference>
<gene>
    <name evidence="6" type="ORF">GCM10009836_04500</name>
</gene>
<name>A0ABN2MKE7_9PSEU</name>
<evidence type="ECO:0000313" key="7">
    <source>
        <dbReference type="Proteomes" id="UP001500449"/>
    </source>
</evidence>
<keyword evidence="4" id="KW-0949">S-adenosyl-L-methionine</keyword>
<dbReference type="Gene3D" id="3.40.50.150">
    <property type="entry name" value="Vaccinia Virus protein VP39"/>
    <property type="match status" value="1"/>
</dbReference>
<keyword evidence="3" id="KW-0808">Transferase</keyword>
<evidence type="ECO:0000256" key="2">
    <source>
        <dbReference type="ARBA" id="ARBA00022603"/>
    </source>
</evidence>
<evidence type="ECO:0000256" key="5">
    <source>
        <dbReference type="ARBA" id="ARBA00023098"/>
    </source>
</evidence>
<dbReference type="InterPro" id="IPR050723">
    <property type="entry name" value="CFA/CMAS"/>
</dbReference>